<dbReference type="InterPro" id="IPR003961">
    <property type="entry name" value="FN3_dom"/>
</dbReference>
<dbReference type="SMART" id="SM00409">
    <property type="entry name" value="IG"/>
    <property type="match status" value="5"/>
</dbReference>
<evidence type="ECO:0000256" key="6">
    <source>
        <dbReference type="SAM" id="Phobius"/>
    </source>
</evidence>
<keyword evidence="2 6" id="KW-0812">Transmembrane</keyword>
<reference evidence="10" key="1">
    <citation type="submission" date="2025-08" db="UniProtKB">
        <authorList>
            <consortium name="RefSeq"/>
        </authorList>
    </citation>
    <scope>IDENTIFICATION</scope>
    <source>
        <tissue evidence="10">Whole larvae</tissue>
    </source>
</reference>
<sequence>MGQLLRCVRAGGGPAEATALLTLVLAVGVLGYVDTEELISDLDKPVPTAHVQGVLGKKAALPCDIQPLAAGDHGSMVLWFKEADGEPIYSYDVRGRLASQPRLWSSITGFGTRAYFRAAASPAVLFVDNVMSSDAGIYRCRVDFKNSPTRNLRLNFTVITPPNRPIIMDAKTRDQTRLLEPYNEGDTLELICEVFGGDPKPKVTWYLENTVIDDSYEQRPDGVTVNMLTFPSIGRQHLNARLVCQASNTNLAPPETKLLILDINLRPLTVQILNKSQQLSADRSYEVECKSTGSRPEAEVTWWKGSRQLKRSAKNFSESNATISLLTLVPEAEDHERTLVCRAENPRVPDAVLQDEWKLNVHYVPIVTLKLGASLNPGYIKEGDDVYFECNVKANPKSHKLTWYKGMKEIQHNASAGIILSDQSLVLQSVTRSAAGDYSCLASNKEGSTTSNSVTLQIRYAPMCKVFNDGEVYGALKQETVQLLCTVDSSPPPTSFSWTFNNSGETIQLSPNLYTVSGYTSTLNYKPTTDMDYGSILCTASNVVGKQGVPCLYKLVAAGRPMPLQNCSVVNQSSNSLQVECTEGFDGGLLQTFYMEVLELPSLMVRANISSNSTPYFEVPDLDSRSSYTVILYAANAKGRSESVNLYTVALRSPDKYTGASTSIPLSPMLVCLLAVAALLCTGICGVITALYRRHAARRHDIDKRLPTNALYTEQSVESLSKHDNLNTYCGSPKLDYCSQYELSAEGELEESDPDIIPCHYDRKLVNEFSKLPSPEVMFNPYGANGERTTNFPTSASSSSISMVNRGVCARSSDIAAATRGRTEIVTTARKVKESCI</sequence>
<evidence type="ECO:0000256" key="1">
    <source>
        <dbReference type="ARBA" id="ARBA00004167"/>
    </source>
</evidence>
<feature type="domain" description="Ig-like" evidence="7">
    <location>
        <begin position="267"/>
        <end position="360"/>
    </location>
</feature>
<dbReference type="InterPro" id="IPR013106">
    <property type="entry name" value="Ig_V-set"/>
</dbReference>
<dbReference type="Proteomes" id="UP001652740">
    <property type="component" value="Unplaced"/>
</dbReference>
<keyword evidence="4 6" id="KW-0472">Membrane</keyword>
<dbReference type="Gene3D" id="2.60.40.10">
    <property type="entry name" value="Immunoglobulins"/>
    <property type="match status" value="6"/>
</dbReference>
<dbReference type="PANTHER" id="PTHR23278">
    <property type="entry name" value="SIDESTEP PROTEIN"/>
    <property type="match status" value="1"/>
</dbReference>
<keyword evidence="3 6" id="KW-1133">Transmembrane helix</keyword>
<feature type="domain" description="Ig-like" evidence="7">
    <location>
        <begin position="165"/>
        <end position="260"/>
    </location>
</feature>
<dbReference type="GeneID" id="116413723"/>
<dbReference type="InterPro" id="IPR036116">
    <property type="entry name" value="FN3_sf"/>
</dbReference>
<evidence type="ECO:0000313" key="10">
    <source>
        <dbReference type="RefSeq" id="XP_052756546.1"/>
    </source>
</evidence>
<dbReference type="Pfam" id="PF13927">
    <property type="entry name" value="Ig_3"/>
    <property type="match status" value="3"/>
</dbReference>
<evidence type="ECO:0000256" key="4">
    <source>
        <dbReference type="ARBA" id="ARBA00023136"/>
    </source>
</evidence>
<feature type="transmembrane region" description="Helical" evidence="6">
    <location>
        <begin position="666"/>
        <end position="692"/>
    </location>
</feature>
<dbReference type="CDD" id="cd00096">
    <property type="entry name" value="Ig"/>
    <property type="match status" value="1"/>
</dbReference>
<dbReference type="SMART" id="SM00408">
    <property type="entry name" value="IGc2"/>
    <property type="match status" value="5"/>
</dbReference>
<dbReference type="PROSITE" id="PS50835">
    <property type="entry name" value="IG_LIKE"/>
    <property type="match status" value="5"/>
</dbReference>
<dbReference type="InterPro" id="IPR036179">
    <property type="entry name" value="Ig-like_dom_sf"/>
</dbReference>
<protein>
    <submittedName>
        <fullName evidence="10">Hemicentin-1-like</fullName>
    </submittedName>
</protein>
<evidence type="ECO:0000259" key="7">
    <source>
        <dbReference type="PROSITE" id="PS50835"/>
    </source>
</evidence>
<comment type="subcellular location">
    <subcellularLocation>
        <location evidence="1">Membrane</location>
        <topology evidence="1">Single-pass membrane protein</topology>
    </subcellularLocation>
</comment>
<dbReference type="SUPFAM" id="SSF48726">
    <property type="entry name" value="Immunoglobulin"/>
    <property type="match status" value="5"/>
</dbReference>
<evidence type="ECO:0000256" key="2">
    <source>
        <dbReference type="ARBA" id="ARBA00022692"/>
    </source>
</evidence>
<dbReference type="InterPro" id="IPR003599">
    <property type="entry name" value="Ig_sub"/>
</dbReference>
<dbReference type="RefSeq" id="XP_052756546.1">
    <property type="nucleotide sequence ID" value="XM_052900586.1"/>
</dbReference>
<feature type="domain" description="Ig-like" evidence="7">
    <location>
        <begin position="462"/>
        <end position="542"/>
    </location>
</feature>
<name>A0ABM3MYW6_GALME</name>
<keyword evidence="9" id="KW-1185">Reference proteome</keyword>
<dbReference type="PROSITE" id="PS50853">
    <property type="entry name" value="FN3"/>
    <property type="match status" value="1"/>
</dbReference>
<evidence type="ECO:0000256" key="3">
    <source>
        <dbReference type="ARBA" id="ARBA00022989"/>
    </source>
</evidence>
<evidence type="ECO:0000259" key="8">
    <source>
        <dbReference type="PROSITE" id="PS50853"/>
    </source>
</evidence>
<evidence type="ECO:0000256" key="5">
    <source>
        <dbReference type="ARBA" id="ARBA00023157"/>
    </source>
</evidence>
<dbReference type="PANTHER" id="PTHR23278:SF28">
    <property type="entry name" value="SIDESTEP IV, ISOFORM C"/>
    <property type="match status" value="1"/>
</dbReference>
<dbReference type="Pfam" id="PF08205">
    <property type="entry name" value="C2-set_2"/>
    <property type="match status" value="1"/>
</dbReference>
<dbReference type="SUPFAM" id="SSF49265">
    <property type="entry name" value="Fibronectin type III"/>
    <property type="match status" value="1"/>
</dbReference>
<evidence type="ECO:0000313" key="9">
    <source>
        <dbReference type="Proteomes" id="UP001652740"/>
    </source>
</evidence>
<gene>
    <name evidence="10" type="primary">LOC116413723</name>
</gene>
<organism evidence="9 10">
    <name type="scientific">Galleria mellonella</name>
    <name type="common">Greater wax moth</name>
    <dbReference type="NCBI Taxonomy" id="7137"/>
    <lineage>
        <taxon>Eukaryota</taxon>
        <taxon>Metazoa</taxon>
        <taxon>Ecdysozoa</taxon>
        <taxon>Arthropoda</taxon>
        <taxon>Hexapoda</taxon>
        <taxon>Insecta</taxon>
        <taxon>Pterygota</taxon>
        <taxon>Neoptera</taxon>
        <taxon>Endopterygota</taxon>
        <taxon>Lepidoptera</taxon>
        <taxon>Glossata</taxon>
        <taxon>Ditrysia</taxon>
        <taxon>Pyraloidea</taxon>
        <taxon>Pyralidae</taxon>
        <taxon>Galleriinae</taxon>
        <taxon>Galleria</taxon>
    </lineage>
</organism>
<dbReference type="InterPro" id="IPR013783">
    <property type="entry name" value="Ig-like_fold"/>
</dbReference>
<feature type="domain" description="Ig-like" evidence="7">
    <location>
        <begin position="45"/>
        <end position="157"/>
    </location>
</feature>
<dbReference type="InterPro" id="IPR003598">
    <property type="entry name" value="Ig_sub2"/>
</dbReference>
<proteinExistence type="predicted"/>
<dbReference type="CDD" id="cd00063">
    <property type="entry name" value="FN3"/>
    <property type="match status" value="1"/>
</dbReference>
<dbReference type="InterPro" id="IPR007110">
    <property type="entry name" value="Ig-like_dom"/>
</dbReference>
<accession>A0ABM3MYW6</accession>
<dbReference type="InterPro" id="IPR013162">
    <property type="entry name" value="CD80_C2-set"/>
</dbReference>
<dbReference type="Pfam" id="PF07686">
    <property type="entry name" value="V-set"/>
    <property type="match status" value="1"/>
</dbReference>
<feature type="domain" description="Fibronectin type-III" evidence="8">
    <location>
        <begin position="560"/>
        <end position="654"/>
    </location>
</feature>
<keyword evidence="5" id="KW-1015">Disulfide bond</keyword>
<feature type="domain" description="Ig-like" evidence="7">
    <location>
        <begin position="365"/>
        <end position="455"/>
    </location>
</feature>